<gene>
    <name evidence="1" type="ORF">PAL_GLEAN10008990</name>
</gene>
<evidence type="ECO:0000313" key="1">
    <source>
        <dbReference type="EMBL" id="ELK11829.1"/>
    </source>
</evidence>
<dbReference type="InParanoid" id="L5KJI9"/>
<evidence type="ECO:0000313" key="2">
    <source>
        <dbReference type="Proteomes" id="UP000010552"/>
    </source>
</evidence>
<protein>
    <submittedName>
        <fullName evidence="1">Uncharacterized protein</fullName>
    </submittedName>
</protein>
<name>L5KJI9_PTEAL</name>
<keyword evidence="2" id="KW-1185">Reference proteome</keyword>
<dbReference type="EMBL" id="KB030668">
    <property type="protein sequence ID" value="ELK11829.1"/>
    <property type="molecule type" value="Genomic_DNA"/>
</dbReference>
<dbReference type="AlphaFoldDB" id="L5KJI9"/>
<sequence length="76" mass="8680">MLAKAATKRNALFPGTSYVCCPYWLVHIGQRAISVARILRLKPEAIVLWHTNKHIRVTPERKQLKLRPVSDCSQSL</sequence>
<reference evidence="2" key="1">
    <citation type="journal article" date="2013" name="Science">
        <title>Comparative analysis of bat genomes provides insight into the evolution of flight and immunity.</title>
        <authorList>
            <person name="Zhang G."/>
            <person name="Cowled C."/>
            <person name="Shi Z."/>
            <person name="Huang Z."/>
            <person name="Bishop-Lilly K.A."/>
            <person name="Fang X."/>
            <person name="Wynne J.W."/>
            <person name="Xiong Z."/>
            <person name="Baker M.L."/>
            <person name="Zhao W."/>
            <person name="Tachedjian M."/>
            <person name="Zhu Y."/>
            <person name="Zhou P."/>
            <person name="Jiang X."/>
            <person name="Ng J."/>
            <person name="Yang L."/>
            <person name="Wu L."/>
            <person name="Xiao J."/>
            <person name="Feng Y."/>
            <person name="Chen Y."/>
            <person name="Sun X."/>
            <person name="Zhang Y."/>
            <person name="Marsh G.A."/>
            <person name="Crameri G."/>
            <person name="Broder C.C."/>
            <person name="Frey K.G."/>
            <person name="Wang L.F."/>
            <person name="Wang J."/>
        </authorList>
    </citation>
    <scope>NUCLEOTIDE SEQUENCE [LARGE SCALE GENOMIC DNA]</scope>
</reference>
<proteinExistence type="predicted"/>
<organism evidence="1 2">
    <name type="scientific">Pteropus alecto</name>
    <name type="common">Black flying fox</name>
    <dbReference type="NCBI Taxonomy" id="9402"/>
    <lineage>
        <taxon>Eukaryota</taxon>
        <taxon>Metazoa</taxon>
        <taxon>Chordata</taxon>
        <taxon>Craniata</taxon>
        <taxon>Vertebrata</taxon>
        <taxon>Euteleostomi</taxon>
        <taxon>Mammalia</taxon>
        <taxon>Eutheria</taxon>
        <taxon>Laurasiatheria</taxon>
        <taxon>Chiroptera</taxon>
        <taxon>Yinpterochiroptera</taxon>
        <taxon>Pteropodoidea</taxon>
        <taxon>Pteropodidae</taxon>
        <taxon>Pteropodinae</taxon>
        <taxon>Pteropus</taxon>
    </lineage>
</organism>
<accession>L5KJI9</accession>
<dbReference type="Proteomes" id="UP000010552">
    <property type="component" value="Unassembled WGS sequence"/>
</dbReference>